<feature type="region of interest" description="Disordered" evidence="1">
    <location>
        <begin position="264"/>
        <end position="287"/>
    </location>
</feature>
<feature type="region of interest" description="Disordered" evidence="1">
    <location>
        <begin position="36"/>
        <end position="73"/>
    </location>
</feature>
<proteinExistence type="predicted"/>
<accession>A0A8H6ZDK3</accession>
<dbReference type="EMBL" id="JACAZH010000002">
    <property type="protein sequence ID" value="KAF7375524.1"/>
    <property type="molecule type" value="Genomic_DNA"/>
</dbReference>
<dbReference type="Proteomes" id="UP000623467">
    <property type="component" value="Unassembled WGS sequence"/>
</dbReference>
<name>A0A8H6ZDK3_9AGAR</name>
<sequence length="311" mass="34034">MTREWHVDRRAFDISRPSARASRNVAFDQSLRPAIGIRDGLEPNSSFKPRTPKLRLTQHRSEPSHHRVIPAATRASPTLSSTFAFSLPRASSAASLTPSSPSSDPGVHFHSIDAAVSDSPSVLHERRAEESGAVAILEQGRMRVDCPRDSKHLDSSSLLHEDRAGEAHVVADAAASRAHERGRRTLRPVLALTLRCRCAQRDADEPCAMSSVRGCLRFSLRTKIFSSNAAACPPTPLEADTARTPSARSCCLCALRLEHRRRRQTRRLSASTLPNPLTPSHPPLHSRNRSMTCAYPLSAVSSTTLAFFSST</sequence>
<evidence type="ECO:0000256" key="1">
    <source>
        <dbReference type="SAM" id="MobiDB-lite"/>
    </source>
</evidence>
<keyword evidence="3" id="KW-1185">Reference proteome</keyword>
<reference evidence="2" key="1">
    <citation type="submission" date="2020-05" db="EMBL/GenBank/DDBJ databases">
        <title>Mycena genomes resolve the evolution of fungal bioluminescence.</title>
        <authorList>
            <person name="Tsai I.J."/>
        </authorList>
    </citation>
    <scope>NUCLEOTIDE SEQUENCE</scope>
    <source>
        <strain evidence="2">160909Yilan</strain>
    </source>
</reference>
<dbReference type="AlphaFoldDB" id="A0A8H6ZDK3"/>
<gene>
    <name evidence="2" type="ORF">MSAN_00440600</name>
</gene>
<organism evidence="2 3">
    <name type="scientific">Mycena sanguinolenta</name>
    <dbReference type="NCBI Taxonomy" id="230812"/>
    <lineage>
        <taxon>Eukaryota</taxon>
        <taxon>Fungi</taxon>
        <taxon>Dikarya</taxon>
        <taxon>Basidiomycota</taxon>
        <taxon>Agaricomycotina</taxon>
        <taxon>Agaricomycetes</taxon>
        <taxon>Agaricomycetidae</taxon>
        <taxon>Agaricales</taxon>
        <taxon>Marasmiineae</taxon>
        <taxon>Mycenaceae</taxon>
        <taxon>Mycena</taxon>
    </lineage>
</organism>
<evidence type="ECO:0000313" key="2">
    <source>
        <dbReference type="EMBL" id="KAF7375524.1"/>
    </source>
</evidence>
<protein>
    <submittedName>
        <fullName evidence="2">Uncharacterized protein</fullName>
    </submittedName>
</protein>
<comment type="caution">
    <text evidence="2">The sequence shown here is derived from an EMBL/GenBank/DDBJ whole genome shotgun (WGS) entry which is preliminary data.</text>
</comment>
<evidence type="ECO:0000313" key="3">
    <source>
        <dbReference type="Proteomes" id="UP000623467"/>
    </source>
</evidence>